<feature type="transmembrane region" description="Helical" evidence="6">
    <location>
        <begin position="246"/>
        <end position="270"/>
    </location>
</feature>
<feature type="transmembrane region" description="Helical" evidence="6">
    <location>
        <begin position="211"/>
        <end position="230"/>
    </location>
</feature>
<feature type="transmembrane region" description="Helical" evidence="6">
    <location>
        <begin position="323"/>
        <end position="343"/>
    </location>
</feature>
<reference evidence="8" key="1">
    <citation type="journal article" date="2019" name="Int. J. Syst. Evol. Microbiol.">
        <title>The Global Catalogue of Microorganisms (GCM) 10K type strain sequencing project: providing services to taxonomists for standard genome sequencing and annotation.</title>
        <authorList>
            <consortium name="The Broad Institute Genomics Platform"/>
            <consortium name="The Broad Institute Genome Sequencing Center for Infectious Disease"/>
            <person name="Wu L."/>
            <person name="Ma J."/>
        </authorList>
    </citation>
    <scope>NUCLEOTIDE SEQUENCE [LARGE SCALE GENOMIC DNA]</scope>
    <source>
        <strain evidence="8">LMG 24813</strain>
    </source>
</reference>
<feature type="transmembrane region" description="Helical" evidence="6">
    <location>
        <begin position="355"/>
        <end position="375"/>
    </location>
</feature>
<name>A0ABV8NU31_9BURK</name>
<keyword evidence="3 6" id="KW-0812">Transmembrane</keyword>
<proteinExistence type="predicted"/>
<gene>
    <name evidence="7" type="ORF">ACFOY1_05900</name>
</gene>
<dbReference type="EMBL" id="JBHSBV010000002">
    <property type="protein sequence ID" value="MFC4200480.1"/>
    <property type="molecule type" value="Genomic_DNA"/>
</dbReference>
<dbReference type="PANTHER" id="PTHR30250:SF11">
    <property type="entry name" value="O-ANTIGEN TRANSPORTER-RELATED"/>
    <property type="match status" value="1"/>
</dbReference>
<evidence type="ECO:0000256" key="4">
    <source>
        <dbReference type="ARBA" id="ARBA00022989"/>
    </source>
</evidence>
<organism evidence="7 8">
    <name type="scientific">Candidimonas humi</name>
    <dbReference type="NCBI Taxonomy" id="683355"/>
    <lineage>
        <taxon>Bacteria</taxon>
        <taxon>Pseudomonadati</taxon>
        <taxon>Pseudomonadota</taxon>
        <taxon>Betaproteobacteria</taxon>
        <taxon>Burkholderiales</taxon>
        <taxon>Alcaligenaceae</taxon>
        <taxon>Candidimonas</taxon>
    </lineage>
</organism>
<evidence type="ECO:0000256" key="3">
    <source>
        <dbReference type="ARBA" id="ARBA00022692"/>
    </source>
</evidence>
<dbReference type="Proteomes" id="UP001595848">
    <property type="component" value="Unassembled WGS sequence"/>
</dbReference>
<evidence type="ECO:0000256" key="2">
    <source>
        <dbReference type="ARBA" id="ARBA00022475"/>
    </source>
</evidence>
<keyword evidence="2" id="KW-1003">Cell membrane</keyword>
<dbReference type="Pfam" id="PF01943">
    <property type="entry name" value="Polysacc_synt"/>
    <property type="match status" value="1"/>
</dbReference>
<feature type="transmembrane region" description="Helical" evidence="6">
    <location>
        <begin position="290"/>
        <end position="311"/>
    </location>
</feature>
<feature type="transmembrane region" description="Helical" evidence="6">
    <location>
        <begin position="41"/>
        <end position="61"/>
    </location>
</feature>
<feature type="transmembrane region" description="Helical" evidence="6">
    <location>
        <begin position="115"/>
        <end position="134"/>
    </location>
</feature>
<comment type="caution">
    <text evidence="7">The sequence shown here is derived from an EMBL/GenBank/DDBJ whole genome shotgun (WGS) entry which is preliminary data.</text>
</comment>
<keyword evidence="4 6" id="KW-1133">Transmembrane helix</keyword>
<feature type="transmembrane region" description="Helical" evidence="6">
    <location>
        <begin position="73"/>
        <end position="95"/>
    </location>
</feature>
<keyword evidence="5 6" id="KW-0472">Membrane</keyword>
<keyword evidence="8" id="KW-1185">Reference proteome</keyword>
<sequence length="477" mass="51955">MTPKKIAAFSLGPILGAALSFVALPATTWIFSTADVGRISMMQVAANFCTLLYSLGLDQAYVREYHETKDKPVLLKTASAPGAALLLLCIAALFIYKPTILSSALFSIDSSTIGILAAVFLSASYISRFLSLILRMQERGLAYSASQVLPKLVFLLIILSYVLFPVDHDFMALITAQVVSTLTIMVLFAWNTRKEWLPALNATIDKEKLSSMARFGMPLILGSIASWGLVAADRLFLRGLSTFEELGIYSVAASIAAGFSIFSGIFSTIWAPTVYKWSADGADLKKIESIIEYMLAAIFFIFVLAGSLSWLLEYLLPSKYFQVQYLITACMVSPLLYALSEVTASGIGIARKTSYSMAASLIAVLVNVLGNYLLIPHYGAAGAAISTAFAFWLFLICRTEFSCLVWQAIPRAKLYGISTAILALVICMSLFQHIQRSTWAVIWLSAGIIGAFFFKQVLATAYRLASSSLSNLIRSPA</sequence>
<feature type="transmembrane region" description="Helical" evidence="6">
    <location>
        <begin position="170"/>
        <end position="190"/>
    </location>
</feature>
<evidence type="ECO:0000313" key="7">
    <source>
        <dbReference type="EMBL" id="MFC4200480.1"/>
    </source>
</evidence>
<dbReference type="PANTHER" id="PTHR30250">
    <property type="entry name" value="PST FAMILY PREDICTED COLANIC ACID TRANSPORTER"/>
    <property type="match status" value="1"/>
</dbReference>
<feature type="transmembrane region" description="Helical" evidence="6">
    <location>
        <begin position="381"/>
        <end position="401"/>
    </location>
</feature>
<dbReference type="RefSeq" id="WP_217964270.1">
    <property type="nucleotide sequence ID" value="NZ_JAHTBN010000003.1"/>
</dbReference>
<evidence type="ECO:0000313" key="8">
    <source>
        <dbReference type="Proteomes" id="UP001595848"/>
    </source>
</evidence>
<evidence type="ECO:0000256" key="6">
    <source>
        <dbReference type="SAM" id="Phobius"/>
    </source>
</evidence>
<evidence type="ECO:0000256" key="1">
    <source>
        <dbReference type="ARBA" id="ARBA00004651"/>
    </source>
</evidence>
<accession>A0ABV8NU31</accession>
<dbReference type="InterPro" id="IPR002797">
    <property type="entry name" value="Polysacc_synth"/>
</dbReference>
<comment type="subcellular location">
    <subcellularLocation>
        <location evidence="1">Cell membrane</location>
        <topology evidence="1">Multi-pass membrane protein</topology>
    </subcellularLocation>
</comment>
<feature type="transmembrane region" description="Helical" evidence="6">
    <location>
        <begin position="440"/>
        <end position="465"/>
    </location>
</feature>
<dbReference type="InterPro" id="IPR050833">
    <property type="entry name" value="Poly_Biosynth_Transport"/>
</dbReference>
<protein>
    <submittedName>
        <fullName evidence="7">Oligosaccharide flippase family protein</fullName>
    </submittedName>
</protein>
<feature type="transmembrane region" description="Helical" evidence="6">
    <location>
        <begin position="141"/>
        <end position="164"/>
    </location>
</feature>
<evidence type="ECO:0000256" key="5">
    <source>
        <dbReference type="ARBA" id="ARBA00023136"/>
    </source>
</evidence>
<feature type="transmembrane region" description="Helical" evidence="6">
    <location>
        <begin position="413"/>
        <end position="434"/>
    </location>
</feature>